<dbReference type="AlphaFoldDB" id="A0AA38FQP4"/>
<protein>
    <submittedName>
        <fullName evidence="1">Uncharacterized protein</fullName>
    </submittedName>
</protein>
<sequence>VCAGYTVGSHRIQHDVPGYVLNYTAYPHEISDVPEPGMMNLNVPWYVMTYTGYVLNEP</sequence>
<proteinExistence type="predicted"/>
<evidence type="ECO:0000313" key="1">
    <source>
        <dbReference type="EMBL" id="KAH9307688.1"/>
    </source>
</evidence>
<reference evidence="1 2" key="1">
    <citation type="journal article" date="2021" name="Nat. Plants">
        <title>The Taxus genome provides insights into paclitaxel biosynthesis.</title>
        <authorList>
            <person name="Xiong X."/>
            <person name="Gou J."/>
            <person name="Liao Q."/>
            <person name="Li Y."/>
            <person name="Zhou Q."/>
            <person name="Bi G."/>
            <person name="Li C."/>
            <person name="Du R."/>
            <person name="Wang X."/>
            <person name="Sun T."/>
            <person name="Guo L."/>
            <person name="Liang H."/>
            <person name="Lu P."/>
            <person name="Wu Y."/>
            <person name="Zhang Z."/>
            <person name="Ro D.K."/>
            <person name="Shang Y."/>
            <person name="Huang S."/>
            <person name="Yan J."/>
        </authorList>
    </citation>
    <scope>NUCLEOTIDE SEQUENCE [LARGE SCALE GENOMIC DNA]</scope>
    <source>
        <strain evidence="1">Ta-2019</strain>
    </source>
</reference>
<gene>
    <name evidence="1" type="ORF">KI387_035599</name>
</gene>
<dbReference type="EMBL" id="JAHRHJ020000007">
    <property type="protein sequence ID" value="KAH9307688.1"/>
    <property type="molecule type" value="Genomic_DNA"/>
</dbReference>
<comment type="caution">
    <text evidence="1">The sequence shown here is derived from an EMBL/GenBank/DDBJ whole genome shotgun (WGS) entry which is preliminary data.</text>
</comment>
<name>A0AA38FQP4_TAXCH</name>
<evidence type="ECO:0000313" key="2">
    <source>
        <dbReference type="Proteomes" id="UP000824469"/>
    </source>
</evidence>
<accession>A0AA38FQP4</accession>
<dbReference type="Proteomes" id="UP000824469">
    <property type="component" value="Unassembled WGS sequence"/>
</dbReference>
<keyword evidence="2" id="KW-1185">Reference proteome</keyword>
<feature type="non-terminal residue" evidence="1">
    <location>
        <position position="58"/>
    </location>
</feature>
<feature type="non-terminal residue" evidence="1">
    <location>
        <position position="1"/>
    </location>
</feature>
<organism evidence="1 2">
    <name type="scientific">Taxus chinensis</name>
    <name type="common">Chinese yew</name>
    <name type="synonym">Taxus wallichiana var. chinensis</name>
    <dbReference type="NCBI Taxonomy" id="29808"/>
    <lineage>
        <taxon>Eukaryota</taxon>
        <taxon>Viridiplantae</taxon>
        <taxon>Streptophyta</taxon>
        <taxon>Embryophyta</taxon>
        <taxon>Tracheophyta</taxon>
        <taxon>Spermatophyta</taxon>
        <taxon>Pinopsida</taxon>
        <taxon>Pinidae</taxon>
        <taxon>Conifers II</taxon>
        <taxon>Cupressales</taxon>
        <taxon>Taxaceae</taxon>
        <taxon>Taxus</taxon>
    </lineage>
</organism>